<reference evidence="2" key="2">
    <citation type="journal article" date="2021" name="PeerJ">
        <title>Extensive microbial diversity within the chicken gut microbiome revealed by metagenomics and culture.</title>
        <authorList>
            <person name="Gilroy R."/>
            <person name="Ravi A."/>
            <person name="Getino M."/>
            <person name="Pursley I."/>
            <person name="Horton D.L."/>
            <person name="Alikhan N.F."/>
            <person name="Baker D."/>
            <person name="Gharbi K."/>
            <person name="Hall N."/>
            <person name="Watson M."/>
            <person name="Adriaenssens E.M."/>
            <person name="Foster-Nyarko E."/>
            <person name="Jarju S."/>
            <person name="Secka A."/>
            <person name="Antonio M."/>
            <person name="Oren A."/>
            <person name="Chaudhuri R.R."/>
            <person name="La Ragione R."/>
            <person name="Hildebrand F."/>
            <person name="Pallen M.J."/>
        </authorList>
    </citation>
    <scope>NUCLEOTIDE SEQUENCE</scope>
    <source>
        <strain evidence="2">ChiSjej3B21-11622</strain>
    </source>
</reference>
<dbReference type="Proteomes" id="UP000886886">
    <property type="component" value="Unassembled WGS sequence"/>
</dbReference>
<dbReference type="AlphaFoldDB" id="A0A9D1D1W4"/>
<dbReference type="Gene3D" id="2.30.30.40">
    <property type="entry name" value="SH3 Domains"/>
    <property type="match status" value="4"/>
</dbReference>
<organism evidence="2 3">
    <name type="scientific">Candidatus Limivivens merdigallinarum</name>
    <dbReference type="NCBI Taxonomy" id="2840859"/>
    <lineage>
        <taxon>Bacteria</taxon>
        <taxon>Bacillati</taxon>
        <taxon>Bacillota</taxon>
        <taxon>Clostridia</taxon>
        <taxon>Lachnospirales</taxon>
        <taxon>Lachnospiraceae</taxon>
        <taxon>Lachnospiraceae incertae sedis</taxon>
        <taxon>Candidatus Limivivens</taxon>
    </lineage>
</organism>
<dbReference type="SMART" id="SM00287">
    <property type="entry name" value="SH3b"/>
    <property type="match status" value="4"/>
</dbReference>
<gene>
    <name evidence="2" type="ORF">IAB26_14140</name>
</gene>
<dbReference type="InterPro" id="IPR003646">
    <property type="entry name" value="SH3-like_bac-type"/>
</dbReference>
<name>A0A9D1D1W4_9FIRM</name>
<dbReference type="PROSITE" id="PS51781">
    <property type="entry name" value="SH3B"/>
    <property type="match status" value="1"/>
</dbReference>
<protein>
    <recommendedName>
        <fullName evidence="1">SH3b domain-containing protein</fullName>
    </recommendedName>
</protein>
<dbReference type="EMBL" id="DVFT01000207">
    <property type="protein sequence ID" value="HIQ97685.1"/>
    <property type="molecule type" value="Genomic_DNA"/>
</dbReference>
<feature type="domain" description="SH3b" evidence="1">
    <location>
        <begin position="224"/>
        <end position="289"/>
    </location>
</feature>
<evidence type="ECO:0000259" key="1">
    <source>
        <dbReference type="PROSITE" id="PS51781"/>
    </source>
</evidence>
<proteinExistence type="predicted"/>
<evidence type="ECO:0000313" key="3">
    <source>
        <dbReference type="Proteomes" id="UP000886886"/>
    </source>
</evidence>
<evidence type="ECO:0000313" key="2">
    <source>
        <dbReference type="EMBL" id="HIQ97685.1"/>
    </source>
</evidence>
<comment type="caution">
    <text evidence="2">The sequence shown here is derived from an EMBL/GenBank/DDBJ whole genome shotgun (WGS) entry which is preliminary data.</text>
</comment>
<sequence>MALRTAKAYDASNEIGELYTGDTVQVLDASDSAYWYVYSAKLGKYGYVNKDYLQGGSIGGSVLPSGSLYLVKVDSGYLALRTAKAYDASNEIGELYTGDMVQVLDSSDTGYWYVYSPKYDKYGFVNKDYLVGGSVSNLSLSTGSLYSVKVDSGYLALRSAKAYDAANEIGELYTGDMVQVVDSSDTGYWYVYSPKHDRYGYVNKDYLTGGVVGGGTSSQASASGTTYTVRVNSGYLALRNAKAYDAANEIGELYTGDTVQVLDTADATYWYVYSPKYDKYGYVNKDYLY</sequence>
<accession>A0A9D1D1W4</accession>
<reference evidence="2" key="1">
    <citation type="submission" date="2020-10" db="EMBL/GenBank/DDBJ databases">
        <authorList>
            <person name="Gilroy R."/>
        </authorList>
    </citation>
    <scope>NUCLEOTIDE SEQUENCE</scope>
    <source>
        <strain evidence="2">ChiSjej3B21-11622</strain>
    </source>
</reference>